<evidence type="ECO:0000313" key="7">
    <source>
        <dbReference type="Proteomes" id="UP000770661"/>
    </source>
</evidence>
<keyword evidence="7" id="KW-1185">Reference proteome</keyword>
<dbReference type="CDD" id="cd00042">
    <property type="entry name" value="CY"/>
    <property type="match status" value="1"/>
</dbReference>
<organism evidence="6 7">
    <name type="scientific">Chionoecetes opilio</name>
    <name type="common">Atlantic snow crab</name>
    <name type="synonym">Cancer opilio</name>
    <dbReference type="NCBI Taxonomy" id="41210"/>
    <lineage>
        <taxon>Eukaryota</taxon>
        <taxon>Metazoa</taxon>
        <taxon>Ecdysozoa</taxon>
        <taxon>Arthropoda</taxon>
        <taxon>Crustacea</taxon>
        <taxon>Multicrustacea</taxon>
        <taxon>Malacostraca</taxon>
        <taxon>Eumalacostraca</taxon>
        <taxon>Eucarida</taxon>
        <taxon>Decapoda</taxon>
        <taxon>Pleocyemata</taxon>
        <taxon>Brachyura</taxon>
        <taxon>Eubrachyura</taxon>
        <taxon>Majoidea</taxon>
        <taxon>Majidae</taxon>
        <taxon>Chionoecetes</taxon>
    </lineage>
</organism>
<name>A0A8J4YBT0_CHIOP</name>
<dbReference type="GO" id="GO:0004869">
    <property type="term" value="F:cysteine-type endopeptidase inhibitor activity"/>
    <property type="evidence" value="ECO:0007669"/>
    <property type="project" value="InterPro"/>
</dbReference>
<dbReference type="AlphaFoldDB" id="A0A8J4YBT0"/>
<dbReference type="Gene3D" id="3.10.450.10">
    <property type="match status" value="1"/>
</dbReference>
<gene>
    <name evidence="6" type="primary">CSTA</name>
    <name evidence="6" type="ORF">GWK47_006801</name>
</gene>
<dbReference type="OrthoDB" id="2429551at2759"/>
<reference evidence="6" key="1">
    <citation type="submission" date="2020-07" db="EMBL/GenBank/DDBJ databases">
        <title>The High-quality genome of the commercially important snow crab, Chionoecetes opilio.</title>
        <authorList>
            <person name="Jeong J.-H."/>
            <person name="Ryu S."/>
        </authorList>
    </citation>
    <scope>NUCLEOTIDE SEQUENCE</scope>
    <source>
        <strain evidence="6">MADBK_172401_WGS</strain>
        <tissue evidence="6">Digestive gland</tissue>
    </source>
</reference>
<evidence type="ECO:0000259" key="5">
    <source>
        <dbReference type="SMART" id="SM00043"/>
    </source>
</evidence>
<comment type="similarity">
    <text evidence="2">Belongs to the cystatin family.</text>
</comment>
<dbReference type="PANTHER" id="PTHR11414">
    <property type="entry name" value="CYSTATIN FAMILY MEMBER"/>
    <property type="match status" value="1"/>
</dbReference>
<proteinExistence type="inferred from homology"/>
<evidence type="ECO:0000256" key="3">
    <source>
        <dbReference type="ARBA" id="ARBA00022490"/>
    </source>
</evidence>
<comment type="subcellular location">
    <subcellularLocation>
        <location evidence="1">Cytoplasm</location>
    </subcellularLocation>
</comment>
<comment type="caution">
    <text evidence="6">The sequence shown here is derived from an EMBL/GenBank/DDBJ whole genome shotgun (WGS) entry which is preliminary data.</text>
</comment>
<dbReference type="InterPro" id="IPR001713">
    <property type="entry name" value="Prot_inh_stefin"/>
</dbReference>
<dbReference type="Pfam" id="PF00031">
    <property type="entry name" value="Cystatin"/>
    <property type="match status" value="1"/>
</dbReference>
<dbReference type="Proteomes" id="UP000770661">
    <property type="component" value="Unassembled WGS sequence"/>
</dbReference>
<dbReference type="InterPro" id="IPR000010">
    <property type="entry name" value="Cystatin_dom"/>
</dbReference>
<protein>
    <submittedName>
        <fullName evidence="6">Cystatin-A</fullName>
    </submittedName>
</protein>
<evidence type="ECO:0000256" key="2">
    <source>
        <dbReference type="ARBA" id="ARBA00009403"/>
    </source>
</evidence>
<evidence type="ECO:0000313" key="6">
    <source>
        <dbReference type="EMBL" id="KAG0720386.1"/>
    </source>
</evidence>
<dbReference type="SMART" id="SM00043">
    <property type="entry name" value="CY"/>
    <property type="match status" value="1"/>
</dbReference>
<dbReference type="PRINTS" id="PR00295">
    <property type="entry name" value="STEFINA"/>
</dbReference>
<dbReference type="PANTHER" id="PTHR11414:SF20">
    <property type="entry name" value="CYSTATIN-A"/>
    <property type="match status" value="1"/>
</dbReference>
<evidence type="ECO:0000256" key="4">
    <source>
        <dbReference type="ARBA" id="ARBA00022690"/>
    </source>
</evidence>
<evidence type="ECO:0000256" key="1">
    <source>
        <dbReference type="ARBA" id="ARBA00004496"/>
    </source>
</evidence>
<keyword evidence="4" id="KW-0646">Protease inhibitor</keyword>
<accession>A0A8J4YBT0</accession>
<feature type="domain" description="Cystatin" evidence="5">
    <location>
        <begin position="76"/>
        <end position="198"/>
    </location>
</feature>
<sequence length="211" mass="23532">MWVTKDYQPCEQHAAKIHSGWREVRHTPLRQSKSVVHFITSYRGSRNIVKVDIIEGTAKSSSVIVSLVGVRVDGSSMPGGTSGEKPANPEVQGIIDSIKPELEKQLEHTLPQLTLLSYKTQVVAGINYFAKMNAGCDSSSSASPPFNIHGRRPYIVHFRWTAGKTYVRWASVDIGEEDVVMHLRVYQDLGNNLSLTSYKYPKGAPEPINYF</sequence>
<keyword evidence="3" id="KW-0963">Cytoplasm</keyword>
<dbReference type="SUPFAM" id="SSF54403">
    <property type="entry name" value="Cystatin/monellin"/>
    <property type="match status" value="1"/>
</dbReference>
<dbReference type="GO" id="GO:0005829">
    <property type="term" value="C:cytosol"/>
    <property type="evidence" value="ECO:0007669"/>
    <property type="project" value="TreeGrafter"/>
</dbReference>
<dbReference type="EMBL" id="JACEEZ010012959">
    <property type="protein sequence ID" value="KAG0720386.1"/>
    <property type="molecule type" value="Genomic_DNA"/>
</dbReference>
<dbReference type="InterPro" id="IPR046350">
    <property type="entry name" value="Cystatin_sf"/>
</dbReference>